<keyword evidence="3" id="KW-0808">Transferase</keyword>
<gene>
    <name evidence="3" type="ordered locus">Acry_0025</name>
</gene>
<dbReference type="RefSeq" id="WP_011941216.1">
    <property type="nucleotide sequence ID" value="NC_009484.1"/>
</dbReference>
<dbReference type="InterPro" id="IPR001296">
    <property type="entry name" value="Glyco_trans_1"/>
</dbReference>
<reference evidence="3 4" key="1">
    <citation type="submission" date="2007-05" db="EMBL/GenBank/DDBJ databases">
        <title>Complete sequence of chromosome of Acidiphilium cryptum JF-5.</title>
        <authorList>
            <consortium name="US DOE Joint Genome Institute"/>
            <person name="Copeland A."/>
            <person name="Lucas S."/>
            <person name="Lapidus A."/>
            <person name="Barry K."/>
            <person name="Detter J.C."/>
            <person name="Glavina del Rio T."/>
            <person name="Hammon N."/>
            <person name="Israni S."/>
            <person name="Dalin E."/>
            <person name="Tice H."/>
            <person name="Pitluck S."/>
            <person name="Sims D."/>
            <person name="Brettin T."/>
            <person name="Bruce D."/>
            <person name="Han C."/>
            <person name="Schmutz J."/>
            <person name="Larimer F."/>
            <person name="Land M."/>
            <person name="Hauser L."/>
            <person name="Kyrpides N."/>
            <person name="Kim E."/>
            <person name="Magnuson T."/>
            <person name="Richardson P."/>
        </authorList>
    </citation>
    <scope>NUCLEOTIDE SEQUENCE [LARGE SCALE GENOMIC DNA]</scope>
    <source>
        <strain evidence="3 4">JF-5</strain>
    </source>
</reference>
<dbReference type="EMBL" id="CP000697">
    <property type="protein sequence ID" value="ABQ29254.1"/>
    <property type="molecule type" value="Genomic_DNA"/>
</dbReference>
<dbReference type="Proteomes" id="UP000000245">
    <property type="component" value="Chromosome"/>
</dbReference>
<dbReference type="CAZy" id="GT4">
    <property type="family name" value="Glycosyltransferase Family 4"/>
</dbReference>
<feature type="domain" description="Glycosyl transferase family 1" evidence="1">
    <location>
        <begin position="193"/>
        <end position="347"/>
    </location>
</feature>
<organism evidence="3 4">
    <name type="scientific">Acidiphilium cryptum (strain JF-5)</name>
    <dbReference type="NCBI Taxonomy" id="349163"/>
    <lineage>
        <taxon>Bacteria</taxon>
        <taxon>Pseudomonadati</taxon>
        <taxon>Pseudomonadota</taxon>
        <taxon>Alphaproteobacteria</taxon>
        <taxon>Acetobacterales</taxon>
        <taxon>Acidocellaceae</taxon>
        <taxon>Acidiphilium</taxon>
    </lineage>
</organism>
<sequence length="374" mass="39882">MSRHVVFLIGEDWFFASHFRVRALAARAAGWRVTILTRTGRAADALRAEGFEVIDVDFRRARLNPLAEFRLLRSIAGHYRALAPDLAHHVALKPILLGSLAAALARVPAVINAPVGQGFVFTSATLKARLLRPAVSLGLRLAMGARGALAVFENHDDLTAMTASGAIPSERAYLIRGAGVDLVLYRPHTPPAGKVRIVLGARMLADKGVREFIEAARLLRLRGVIAECLLAGGPDPQNPASLEAAELQRATEATWLGPVTDMASLLASCHIACLPSYREGLPKFLLEAMASGLPCVATDVVGCREAVADGESGVLVPPRDPAALADALERLVADPELRARMGAAGRARAETLFADEVVCAATLAVYERAIRHDV</sequence>
<dbReference type="eggNOG" id="COG0438">
    <property type="taxonomic scope" value="Bacteria"/>
</dbReference>
<evidence type="ECO:0000259" key="2">
    <source>
        <dbReference type="Pfam" id="PF13477"/>
    </source>
</evidence>
<dbReference type="SUPFAM" id="SSF53756">
    <property type="entry name" value="UDP-Glycosyltransferase/glycogen phosphorylase"/>
    <property type="match status" value="1"/>
</dbReference>
<evidence type="ECO:0000259" key="1">
    <source>
        <dbReference type="Pfam" id="PF00534"/>
    </source>
</evidence>
<dbReference type="AlphaFoldDB" id="A5FUH2"/>
<dbReference type="CDD" id="cd03808">
    <property type="entry name" value="GT4_CapM-like"/>
    <property type="match status" value="1"/>
</dbReference>
<dbReference type="Gene3D" id="3.40.50.2000">
    <property type="entry name" value="Glycogen Phosphorylase B"/>
    <property type="match status" value="2"/>
</dbReference>
<dbReference type="Pfam" id="PF13477">
    <property type="entry name" value="Glyco_trans_4_2"/>
    <property type="match status" value="1"/>
</dbReference>
<accession>A5FUH2</accession>
<name>A5FUH2_ACICJ</name>
<dbReference type="GO" id="GO:0016757">
    <property type="term" value="F:glycosyltransferase activity"/>
    <property type="evidence" value="ECO:0007669"/>
    <property type="project" value="InterPro"/>
</dbReference>
<dbReference type="STRING" id="349163.Acry_0025"/>
<dbReference type="InterPro" id="IPR028098">
    <property type="entry name" value="Glyco_trans_4-like_N"/>
</dbReference>
<proteinExistence type="predicted"/>
<feature type="domain" description="Glycosyltransferase subfamily 4-like N-terminal" evidence="2">
    <location>
        <begin position="4"/>
        <end position="140"/>
    </location>
</feature>
<keyword evidence="4" id="KW-1185">Reference proteome</keyword>
<protein>
    <submittedName>
        <fullName evidence="3">Glycosyl transferase, group 1</fullName>
    </submittedName>
</protein>
<dbReference type="PANTHER" id="PTHR12526">
    <property type="entry name" value="GLYCOSYLTRANSFERASE"/>
    <property type="match status" value="1"/>
</dbReference>
<dbReference type="KEGG" id="acr:Acry_0025"/>
<evidence type="ECO:0000313" key="4">
    <source>
        <dbReference type="Proteomes" id="UP000000245"/>
    </source>
</evidence>
<dbReference type="PANTHER" id="PTHR12526:SF638">
    <property type="entry name" value="SPORE COAT PROTEIN SA"/>
    <property type="match status" value="1"/>
</dbReference>
<evidence type="ECO:0000313" key="3">
    <source>
        <dbReference type="EMBL" id="ABQ29254.1"/>
    </source>
</evidence>
<dbReference type="HOGENOM" id="CLU_009583_8_1_5"/>
<dbReference type="Pfam" id="PF00534">
    <property type="entry name" value="Glycos_transf_1"/>
    <property type="match status" value="1"/>
</dbReference>